<organism evidence="1 2">
    <name type="scientific">Scutellospora calospora</name>
    <dbReference type="NCBI Taxonomy" id="85575"/>
    <lineage>
        <taxon>Eukaryota</taxon>
        <taxon>Fungi</taxon>
        <taxon>Fungi incertae sedis</taxon>
        <taxon>Mucoromycota</taxon>
        <taxon>Glomeromycotina</taxon>
        <taxon>Glomeromycetes</taxon>
        <taxon>Diversisporales</taxon>
        <taxon>Gigasporaceae</taxon>
        <taxon>Scutellospora</taxon>
    </lineage>
</organism>
<proteinExistence type="predicted"/>
<comment type="caution">
    <text evidence="1">The sequence shown here is derived from an EMBL/GenBank/DDBJ whole genome shotgun (WGS) entry which is preliminary data.</text>
</comment>
<protein>
    <submittedName>
        <fullName evidence="1">4617_t:CDS:1</fullName>
    </submittedName>
</protein>
<gene>
    <name evidence="1" type="ORF">SCALOS_LOCUS7066</name>
</gene>
<dbReference type="Proteomes" id="UP000789860">
    <property type="component" value="Unassembled WGS sequence"/>
</dbReference>
<reference evidence="1" key="1">
    <citation type="submission" date="2021-06" db="EMBL/GenBank/DDBJ databases">
        <authorList>
            <person name="Kallberg Y."/>
            <person name="Tangrot J."/>
            <person name="Rosling A."/>
        </authorList>
    </citation>
    <scope>NUCLEOTIDE SEQUENCE</scope>
    <source>
        <strain evidence="1">AU212A</strain>
    </source>
</reference>
<feature type="non-terminal residue" evidence="1">
    <location>
        <position position="85"/>
    </location>
</feature>
<evidence type="ECO:0000313" key="2">
    <source>
        <dbReference type="Proteomes" id="UP000789860"/>
    </source>
</evidence>
<evidence type="ECO:0000313" key="1">
    <source>
        <dbReference type="EMBL" id="CAG8605036.1"/>
    </source>
</evidence>
<dbReference type="EMBL" id="CAJVPM010015031">
    <property type="protein sequence ID" value="CAG8605036.1"/>
    <property type="molecule type" value="Genomic_DNA"/>
</dbReference>
<keyword evidence="2" id="KW-1185">Reference proteome</keyword>
<name>A0ACA9MSW3_9GLOM</name>
<accession>A0ACA9MSW3</accession>
<sequence>MSAKTIDSSENTKLKNKRKKNPALIYNYLDTLEDGTRICKVCEKNKSKWGSLTSLMPITCHFKKKHPNTFKEFGKSAAKFVRPSP</sequence>